<accession>A0ABT1W853</accession>
<keyword evidence="3" id="KW-1185">Reference proteome</keyword>
<protein>
    <submittedName>
        <fullName evidence="2">Tat pathway signal protein</fullName>
    </submittedName>
</protein>
<dbReference type="RefSeq" id="WP_422864043.1">
    <property type="nucleotide sequence ID" value="NZ_JAMSKV010000006.1"/>
</dbReference>
<keyword evidence="1" id="KW-0732">Signal</keyword>
<dbReference type="SUPFAM" id="SSF48208">
    <property type="entry name" value="Six-hairpin glycosidases"/>
    <property type="match status" value="1"/>
</dbReference>
<comment type="caution">
    <text evidence="2">The sequence shown here is derived from an EMBL/GenBank/DDBJ whole genome shotgun (WGS) entry which is preliminary data.</text>
</comment>
<feature type="chain" id="PRO_5046191747" evidence="1">
    <location>
        <begin position="24"/>
        <end position="793"/>
    </location>
</feature>
<dbReference type="InterPro" id="IPR008928">
    <property type="entry name" value="6-hairpin_glycosidase_sf"/>
</dbReference>
<feature type="signal peptide" evidence="1">
    <location>
        <begin position="1"/>
        <end position="23"/>
    </location>
</feature>
<evidence type="ECO:0000313" key="3">
    <source>
        <dbReference type="Proteomes" id="UP001524587"/>
    </source>
</evidence>
<reference evidence="2 3" key="1">
    <citation type="submission" date="2022-06" db="EMBL/GenBank/DDBJ databases">
        <title>Endosaccharibacter gen. nov., sp. nov., endophytic bacteria isolated from sugarcane.</title>
        <authorList>
            <person name="Pitiwittayakul N."/>
            <person name="Yukphan P."/>
            <person name="Charoenyingcharoen P."/>
            <person name="Tanasupawat S."/>
        </authorList>
    </citation>
    <scope>NUCLEOTIDE SEQUENCE [LARGE SCALE GENOMIC DNA]</scope>
    <source>
        <strain evidence="2 3">KSS8</strain>
    </source>
</reference>
<dbReference type="Proteomes" id="UP001524587">
    <property type="component" value="Unassembled WGS sequence"/>
</dbReference>
<dbReference type="EMBL" id="JAMSKV010000006">
    <property type="protein sequence ID" value="MCQ8278565.1"/>
    <property type="molecule type" value="Genomic_DNA"/>
</dbReference>
<name>A0ABT1W853_9PROT</name>
<organism evidence="2 3">
    <name type="scientific">Endosaccharibacter trunci</name>
    <dbReference type="NCBI Taxonomy" id="2812733"/>
    <lineage>
        <taxon>Bacteria</taxon>
        <taxon>Pseudomonadati</taxon>
        <taxon>Pseudomonadota</taxon>
        <taxon>Alphaproteobacteria</taxon>
        <taxon>Acetobacterales</taxon>
        <taxon>Acetobacteraceae</taxon>
        <taxon>Endosaccharibacter</taxon>
    </lineage>
</organism>
<evidence type="ECO:0000256" key="1">
    <source>
        <dbReference type="SAM" id="SignalP"/>
    </source>
</evidence>
<gene>
    <name evidence="2" type="ORF">NFI95_08885</name>
</gene>
<proteinExistence type="predicted"/>
<sequence length="793" mass="86040">MKRRSLLLGGALMPIAAARHAGAMPVSLGAGAVPGPDKERSAPLPPLTGRIAPAGVQGYAVGPVIRHDGAEWRVHEDRARPDGDLVLIRADGAGLRLGKRLESYEPLAAPFLGLDPAHLGQNGADLLADRLLAGGGDPDPAQVRDAALSPATRFDPNAVGGRIVWSVFIGTRQGTQPMPLSATGSTRTLHADQIMRVRGDLHAQAALRSEGLLGGDLPIVLHRIPDGEGRAWEVMSVADVAAPAGAGVPAVQRICLIENGLVVQTHYRGTYPAFGPYRPELTADAFFAVLLDAVAYWRAKLADMARCRLPEPVWSDMARHAFVKELITKPGGVHPAYGAVDRDYAGSEYDGFQDTITSTLLANLLWGRFEQASAILDNALSVFTDANGLAVMRGQEVGQTGLMLHLVARFVLMTGDISVPRRHRDRIRAIASVLTTLHDAALRKPEQDPGHGLLSGWSESDSCLFPDPSVWWKPYYGNSALAARGLRDLSACWVRIDPDGEAAAQDWARRSEALSVSLERSLRGAIRHDLSPPYVPILPGVRETFRESLARATRAQPSEQQWPHRVYSELLQAGILSRDLERLTIDSMRGHGATSMGVVANIGAPDPGPRDMLGFISYGYAEALLRQDRIPEYLLFLYAHRFHCHTPGSWTAAEVADLSGGLPLFCIPAQMTIPILLRWMLCYEDRDAEVLHLCRAIPETWWNDPAGIEARDLPTIWGRVGFSVSLDATRHVVRVAINPPASAVELRLHLRLPSGWRIEPKAGLDLVSNHQAVLRIPSAGTPLSLNVPLQHVP</sequence>
<evidence type="ECO:0000313" key="2">
    <source>
        <dbReference type="EMBL" id="MCQ8278565.1"/>
    </source>
</evidence>